<dbReference type="OMA" id="WHASRWF"/>
<keyword evidence="1" id="KW-0472">Membrane</keyword>
<dbReference type="HOGENOM" id="CLU_043687_1_2_1"/>
<keyword evidence="1" id="KW-1133">Transmembrane helix</keyword>
<dbReference type="OrthoDB" id="5086500at2759"/>
<sequence>MALSTRDITDLSGNTLEVTWIGPRRVLRRRDGKNMLPGHAHADLQSPTLLPYLRRALIPFHLDKLSPRLWLVSTPHYAHISPLHHQAVRGRDVILTENPHLHLVWYYDRIFIKPIPPYMLSRAFWEYIEVADRELFEAAAGFMRTYRFLIQVDLDFRRAAEDMGLIPTSSCNERLTFEEFAAFITPFADLPDKCVSPRYQYGELRLTRLNWLARIFLGKLTFHHINAQWGSCLSRILAPFIAIFVMLSTILSAMQVELAAQSLPHESSELPPFAEASRRFSVLVLFLVTLVLLFFLGLVIFMCCHDLWFARSVLRRKHRAQTQKAGEMKSGVT</sequence>
<dbReference type="Proteomes" id="UP000002499">
    <property type="component" value="Unassembled WGS sequence"/>
</dbReference>
<evidence type="ECO:0000256" key="1">
    <source>
        <dbReference type="SAM" id="Phobius"/>
    </source>
</evidence>
<keyword evidence="3" id="KW-1185">Reference proteome</keyword>
<dbReference type="InterPro" id="IPR046536">
    <property type="entry name" value="DUF6601"/>
</dbReference>
<feature type="transmembrane region" description="Helical" evidence="1">
    <location>
        <begin position="280"/>
        <end position="309"/>
    </location>
</feature>
<name>E9E036_METAQ</name>
<feature type="transmembrane region" description="Helical" evidence="1">
    <location>
        <begin position="236"/>
        <end position="260"/>
    </location>
</feature>
<dbReference type="PANTHER" id="PTHR34414:SF1">
    <property type="entry name" value="SUBTILISIN-LIKE SERINE PROTEASE"/>
    <property type="match status" value="1"/>
</dbReference>
<organism evidence="3">
    <name type="scientific">Metarhizium acridum (strain CQMa 102)</name>
    <dbReference type="NCBI Taxonomy" id="655827"/>
    <lineage>
        <taxon>Eukaryota</taxon>
        <taxon>Fungi</taxon>
        <taxon>Dikarya</taxon>
        <taxon>Ascomycota</taxon>
        <taxon>Pezizomycotina</taxon>
        <taxon>Sordariomycetes</taxon>
        <taxon>Hypocreomycetidae</taxon>
        <taxon>Hypocreales</taxon>
        <taxon>Clavicipitaceae</taxon>
        <taxon>Metarhizium</taxon>
    </lineage>
</organism>
<dbReference type="AlphaFoldDB" id="E9E036"/>
<evidence type="ECO:0000313" key="2">
    <source>
        <dbReference type="EMBL" id="EFY90732.1"/>
    </source>
</evidence>
<dbReference type="InParanoid" id="E9E036"/>
<dbReference type="STRING" id="655827.E9E036"/>
<keyword evidence="1" id="KW-0812">Transmembrane</keyword>
<dbReference type="eggNOG" id="ENOG502SJCJ">
    <property type="taxonomic scope" value="Eukaryota"/>
</dbReference>
<protein>
    <recommendedName>
        <fullName evidence="4">Subtilisin-like serine protease</fullName>
    </recommendedName>
</protein>
<dbReference type="KEGG" id="maw:19247623"/>
<evidence type="ECO:0000313" key="3">
    <source>
        <dbReference type="Proteomes" id="UP000002499"/>
    </source>
</evidence>
<dbReference type="GeneID" id="19247623"/>
<reference evidence="2 3" key="1">
    <citation type="journal article" date="2011" name="PLoS Genet.">
        <title>Genome sequencing and comparative transcriptomics of the model entomopathogenic fungi Metarhizium anisopliae and M. acridum.</title>
        <authorList>
            <person name="Gao Q."/>
            <person name="Jin K."/>
            <person name="Ying S.H."/>
            <person name="Zhang Y."/>
            <person name="Xiao G."/>
            <person name="Shang Y."/>
            <person name="Duan Z."/>
            <person name="Hu X."/>
            <person name="Xie X.Q."/>
            <person name="Zhou G."/>
            <person name="Peng G."/>
            <person name="Luo Z."/>
            <person name="Huang W."/>
            <person name="Wang B."/>
            <person name="Fang W."/>
            <person name="Wang S."/>
            <person name="Zhong Y."/>
            <person name="Ma L.J."/>
            <person name="St Leger R.J."/>
            <person name="Zhao G.P."/>
            <person name="Pei Y."/>
            <person name="Feng M.G."/>
            <person name="Xia Y."/>
            <person name="Wang C."/>
        </authorList>
    </citation>
    <scope>NUCLEOTIDE SEQUENCE [LARGE SCALE GENOMIC DNA]</scope>
    <source>
        <strain evidence="2 3">CQMa 102</strain>
    </source>
</reference>
<evidence type="ECO:0008006" key="4">
    <source>
        <dbReference type="Google" id="ProtNLM"/>
    </source>
</evidence>
<dbReference type="PANTHER" id="PTHR34414">
    <property type="entry name" value="HET DOMAIN-CONTAINING PROTEIN-RELATED"/>
    <property type="match status" value="1"/>
</dbReference>
<gene>
    <name evidence="2" type="ORF">MAC_03312</name>
</gene>
<dbReference type="EMBL" id="GL698488">
    <property type="protein sequence ID" value="EFY90732.1"/>
    <property type="molecule type" value="Genomic_DNA"/>
</dbReference>
<accession>E9E036</accession>
<proteinExistence type="predicted"/>
<dbReference type="Pfam" id="PF20246">
    <property type="entry name" value="DUF6601"/>
    <property type="match status" value="1"/>
</dbReference>